<dbReference type="InterPro" id="IPR011009">
    <property type="entry name" value="Kinase-like_dom_sf"/>
</dbReference>
<proteinExistence type="predicted"/>
<dbReference type="PROSITE" id="PS50011">
    <property type="entry name" value="PROTEIN_KINASE_DOM"/>
    <property type="match status" value="1"/>
</dbReference>
<gene>
    <name evidence="10" type="ORF">KSX_80360</name>
</gene>
<dbReference type="SUPFAM" id="SSF56112">
    <property type="entry name" value="Protein kinase-like (PK-like)"/>
    <property type="match status" value="1"/>
</dbReference>
<evidence type="ECO:0000313" key="10">
    <source>
        <dbReference type="EMBL" id="GHO49873.1"/>
    </source>
</evidence>
<keyword evidence="5" id="KW-0418">Kinase</keyword>
<evidence type="ECO:0000313" key="11">
    <source>
        <dbReference type="Proteomes" id="UP000612362"/>
    </source>
</evidence>
<evidence type="ECO:0000256" key="1">
    <source>
        <dbReference type="ARBA" id="ARBA00012513"/>
    </source>
</evidence>
<evidence type="ECO:0000259" key="9">
    <source>
        <dbReference type="PROSITE" id="PS50011"/>
    </source>
</evidence>
<evidence type="ECO:0000256" key="3">
    <source>
        <dbReference type="ARBA" id="ARBA00022679"/>
    </source>
</evidence>
<dbReference type="GO" id="GO:0004674">
    <property type="term" value="F:protein serine/threonine kinase activity"/>
    <property type="evidence" value="ECO:0007669"/>
    <property type="project" value="UniProtKB-KW"/>
</dbReference>
<comment type="caution">
    <text evidence="10">The sequence shown here is derived from an EMBL/GenBank/DDBJ whole genome shotgun (WGS) entry which is preliminary data.</text>
</comment>
<protein>
    <recommendedName>
        <fullName evidence="1">non-specific serine/threonine protein kinase</fullName>
        <ecNumber evidence="1">2.7.11.1</ecNumber>
    </recommendedName>
</protein>
<dbReference type="Proteomes" id="UP000612362">
    <property type="component" value="Unassembled WGS sequence"/>
</dbReference>
<dbReference type="GO" id="GO:0005524">
    <property type="term" value="F:ATP binding"/>
    <property type="evidence" value="ECO:0007669"/>
    <property type="project" value="UniProtKB-KW"/>
</dbReference>
<keyword evidence="11" id="KW-1185">Reference proteome</keyword>
<organism evidence="10 11">
    <name type="scientific">Ktedonospora formicarum</name>
    <dbReference type="NCBI Taxonomy" id="2778364"/>
    <lineage>
        <taxon>Bacteria</taxon>
        <taxon>Bacillati</taxon>
        <taxon>Chloroflexota</taxon>
        <taxon>Ktedonobacteria</taxon>
        <taxon>Ktedonobacterales</taxon>
        <taxon>Ktedonobacteraceae</taxon>
        <taxon>Ktedonospora</taxon>
    </lineage>
</organism>
<keyword evidence="2" id="KW-0723">Serine/threonine-protein kinase</keyword>
<reference evidence="10" key="1">
    <citation type="submission" date="2020-10" db="EMBL/GenBank/DDBJ databases">
        <title>Taxonomic study of unclassified bacteria belonging to the class Ktedonobacteria.</title>
        <authorList>
            <person name="Yabe S."/>
            <person name="Wang C.M."/>
            <person name="Zheng Y."/>
            <person name="Sakai Y."/>
            <person name="Cavaletti L."/>
            <person name="Monciardini P."/>
            <person name="Donadio S."/>
        </authorList>
    </citation>
    <scope>NUCLEOTIDE SEQUENCE</scope>
    <source>
        <strain evidence="10">SOSP1-1</strain>
    </source>
</reference>
<dbReference type="SMART" id="SM00220">
    <property type="entry name" value="S_TKc"/>
    <property type="match status" value="1"/>
</dbReference>
<accession>A0A8J3MXL6</accession>
<dbReference type="AlphaFoldDB" id="A0A8J3MXL6"/>
<keyword evidence="4" id="KW-0547">Nucleotide-binding</keyword>
<dbReference type="PANTHER" id="PTHR24363:SF0">
    <property type="entry name" value="SERINE_THREONINE KINASE LIKE DOMAIN CONTAINING 1"/>
    <property type="match status" value="1"/>
</dbReference>
<evidence type="ECO:0000256" key="6">
    <source>
        <dbReference type="ARBA" id="ARBA00022840"/>
    </source>
</evidence>
<keyword evidence="6" id="KW-0067">ATP-binding</keyword>
<evidence type="ECO:0000256" key="5">
    <source>
        <dbReference type="ARBA" id="ARBA00022777"/>
    </source>
</evidence>
<name>A0A8J3MXL6_9CHLR</name>
<evidence type="ECO:0000256" key="4">
    <source>
        <dbReference type="ARBA" id="ARBA00022741"/>
    </source>
</evidence>
<feature type="domain" description="Protein kinase" evidence="9">
    <location>
        <begin position="1"/>
        <end position="157"/>
    </location>
</feature>
<sequence>MREALDIGIQLSSVLCYLHQQQPPIIFRDLKPDNVMRIPAGDLYLIDFGIARHFKPGQSKDTVAYGTIGYAAPEQFGKAQTTPRSDIYSLGATLHQLLSGDDPAENPFQFAPLTGAGISAELSTLIRSMVKTIENERPANMADVKQALQRIAAHPAKA</sequence>
<dbReference type="RefSeq" id="WP_220198952.1">
    <property type="nucleotide sequence ID" value="NZ_BNJF01000006.1"/>
</dbReference>
<dbReference type="EMBL" id="BNJF01000006">
    <property type="protein sequence ID" value="GHO49873.1"/>
    <property type="molecule type" value="Genomic_DNA"/>
</dbReference>
<keyword evidence="3" id="KW-0808">Transferase</keyword>
<evidence type="ECO:0000256" key="2">
    <source>
        <dbReference type="ARBA" id="ARBA00022527"/>
    </source>
</evidence>
<comment type="catalytic activity">
    <reaction evidence="7">
        <text>L-threonyl-[protein] + ATP = O-phospho-L-threonyl-[protein] + ADP + H(+)</text>
        <dbReference type="Rhea" id="RHEA:46608"/>
        <dbReference type="Rhea" id="RHEA-COMP:11060"/>
        <dbReference type="Rhea" id="RHEA-COMP:11605"/>
        <dbReference type="ChEBI" id="CHEBI:15378"/>
        <dbReference type="ChEBI" id="CHEBI:30013"/>
        <dbReference type="ChEBI" id="CHEBI:30616"/>
        <dbReference type="ChEBI" id="CHEBI:61977"/>
        <dbReference type="ChEBI" id="CHEBI:456216"/>
        <dbReference type="EC" id="2.7.11.1"/>
    </reaction>
</comment>
<evidence type="ECO:0000256" key="8">
    <source>
        <dbReference type="ARBA" id="ARBA00048679"/>
    </source>
</evidence>
<dbReference type="Gene3D" id="1.10.510.10">
    <property type="entry name" value="Transferase(Phosphotransferase) domain 1"/>
    <property type="match status" value="1"/>
</dbReference>
<dbReference type="PANTHER" id="PTHR24363">
    <property type="entry name" value="SERINE/THREONINE PROTEIN KINASE"/>
    <property type="match status" value="1"/>
</dbReference>
<comment type="catalytic activity">
    <reaction evidence="8">
        <text>L-seryl-[protein] + ATP = O-phospho-L-seryl-[protein] + ADP + H(+)</text>
        <dbReference type="Rhea" id="RHEA:17989"/>
        <dbReference type="Rhea" id="RHEA-COMP:9863"/>
        <dbReference type="Rhea" id="RHEA-COMP:11604"/>
        <dbReference type="ChEBI" id="CHEBI:15378"/>
        <dbReference type="ChEBI" id="CHEBI:29999"/>
        <dbReference type="ChEBI" id="CHEBI:30616"/>
        <dbReference type="ChEBI" id="CHEBI:83421"/>
        <dbReference type="ChEBI" id="CHEBI:456216"/>
        <dbReference type="EC" id="2.7.11.1"/>
    </reaction>
</comment>
<evidence type="ECO:0000256" key="7">
    <source>
        <dbReference type="ARBA" id="ARBA00047899"/>
    </source>
</evidence>
<dbReference type="InterPro" id="IPR000719">
    <property type="entry name" value="Prot_kinase_dom"/>
</dbReference>
<dbReference type="Pfam" id="PF00069">
    <property type="entry name" value="Pkinase"/>
    <property type="match status" value="1"/>
</dbReference>
<dbReference type="EC" id="2.7.11.1" evidence="1"/>